<feature type="domain" description="RNA polymerase sigma-70 region 2" evidence="5">
    <location>
        <begin position="19"/>
        <end position="86"/>
    </location>
</feature>
<dbReference type="EMBL" id="LT859958">
    <property type="protein sequence ID" value="SMX55245.1"/>
    <property type="molecule type" value="Genomic_DNA"/>
</dbReference>
<dbReference type="NCBIfam" id="TIGR02937">
    <property type="entry name" value="sigma70-ECF"/>
    <property type="match status" value="1"/>
</dbReference>
<organism evidence="7 8">
    <name type="scientific">Candidatus Brevifilum fermentans</name>
    <dbReference type="NCBI Taxonomy" id="1986204"/>
    <lineage>
        <taxon>Bacteria</taxon>
        <taxon>Bacillati</taxon>
        <taxon>Chloroflexota</taxon>
        <taxon>Anaerolineae</taxon>
        <taxon>Anaerolineales</taxon>
        <taxon>Anaerolineaceae</taxon>
        <taxon>Candidatus Brevifilum</taxon>
    </lineage>
</organism>
<dbReference type="KEGG" id="abat:CFX1CAM_2180"/>
<keyword evidence="8" id="KW-1185">Reference proteome</keyword>
<dbReference type="InterPro" id="IPR014284">
    <property type="entry name" value="RNA_pol_sigma-70_dom"/>
</dbReference>
<dbReference type="Proteomes" id="UP000195514">
    <property type="component" value="Chromosome I"/>
</dbReference>
<keyword evidence="4" id="KW-0804">Transcription</keyword>
<dbReference type="SUPFAM" id="SSF88659">
    <property type="entry name" value="Sigma3 and sigma4 domains of RNA polymerase sigma factors"/>
    <property type="match status" value="1"/>
</dbReference>
<dbReference type="RefSeq" id="WP_157891866.1">
    <property type="nucleotide sequence ID" value="NZ_LT859958.1"/>
</dbReference>
<dbReference type="InterPro" id="IPR036388">
    <property type="entry name" value="WH-like_DNA-bd_sf"/>
</dbReference>
<evidence type="ECO:0000256" key="4">
    <source>
        <dbReference type="ARBA" id="ARBA00023163"/>
    </source>
</evidence>
<dbReference type="InterPro" id="IPR039425">
    <property type="entry name" value="RNA_pol_sigma-70-like"/>
</dbReference>
<sequence length="175" mass="20313">MDVQSQAPHIFDEETLIALYDDHSDSIYRYAFRSLGEANLAEDCVADVFTRFLERVATGKPLTGNIRAYLYRVAHNWVVDHYRQEKPQADLEAQPLPAHNANPENRLFEKENQARLRQALLALPEDQRLVIELRVMEKWPYEAVADVLGKSVEASRALQYRALKKLRKSFSPQWM</sequence>
<dbReference type="Pfam" id="PF08281">
    <property type="entry name" value="Sigma70_r4_2"/>
    <property type="match status" value="1"/>
</dbReference>
<protein>
    <submittedName>
        <fullName evidence="7">RNA polymerase ECF-type sigma factor</fullName>
    </submittedName>
</protein>
<dbReference type="GO" id="GO:0016987">
    <property type="term" value="F:sigma factor activity"/>
    <property type="evidence" value="ECO:0007669"/>
    <property type="project" value="UniProtKB-KW"/>
</dbReference>
<accession>A0A1Y6K6E1</accession>
<dbReference type="Gene3D" id="1.10.1740.10">
    <property type="match status" value="1"/>
</dbReference>
<dbReference type="GO" id="GO:0003677">
    <property type="term" value="F:DNA binding"/>
    <property type="evidence" value="ECO:0007669"/>
    <property type="project" value="InterPro"/>
</dbReference>
<reference evidence="8" key="1">
    <citation type="submission" date="2017-05" db="EMBL/GenBank/DDBJ databases">
        <authorList>
            <person name="Kirkegaard R."/>
            <person name="Mcilroy J S."/>
        </authorList>
    </citation>
    <scope>NUCLEOTIDE SEQUENCE [LARGE SCALE GENOMIC DNA]</scope>
</reference>
<evidence type="ECO:0000259" key="6">
    <source>
        <dbReference type="Pfam" id="PF08281"/>
    </source>
</evidence>
<dbReference type="SUPFAM" id="SSF88946">
    <property type="entry name" value="Sigma2 domain of RNA polymerase sigma factors"/>
    <property type="match status" value="1"/>
</dbReference>
<dbReference type="InterPro" id="IPR013249">
    <property type="entry name" value="RNA_pol_sigma70_r4_t2"/>
</dbReference>
<gene>
    <name evidence="7" type="ORF">CFX1CAM_2180</name>
</gene>
<dbReference type="InterPro" id="IPR007627">
    <property type="entry name" value="RNA_pol_sigma70_r2"/>
</dbReference>
<dbReference type="PANTHER" id="PTHR43133:SF57">
    <property type="entry name" value="RNA POLYMERASE SIGMA-70 FACTOR"/>
    <property type="match status" value="1"/>
</dbReference>
<dbReference type="OrthoDB" id="9784272at2"/>
<dbReference type="InterPro" id="IPR013325">
    <property type="entry name" value="RNA_pol_sigma_r2"/>
</dbReference>
<proteinExistence type="inferred from homology"/>
<comment type="similarity">
    <text evidence="1">Belongs to the sigma-70 factor family. ECF subfamily.</text>
</comment>
<dbReference type="CDD" id="cd06171">
    <property type="entry name" value="Sigma70_r4"/>
    <property type="match status" value="1"/>
</dbReference>
<evidence type="ECO:0000256" key="2">
    <source>
        <dbReference type="ARBA" id="ARBA00023015"/>
    </source>
</evidence>
<keyword evidence="2" id="KW-0805">Transcription regulation</keyword>
<name>A0A1Y6K6E1_9CHLR</name>
<evidence type="ECO:0000256" key="1">
    <source>
        <dbReference type="ARBA" id="ARBA00010641"/>
    </source>
</evidence>
<dbReference type="AlphaFoldDB" id="A0A1Y6K6E1"/>
<dbReference type="Pfam" id="PF04542">
    <property type="entry name" value="Sigma70_r2"/>
    <property type="match status" value="1"/>
</dbReference>
<dbReference type="PANTHER" id="PTHR43133">
    <property type="entry name" value="RNA POLYMERASE ECF-TYPE SIGMA FACTO"/>
    <property type="match status" value="1"/>
</dbReference>
<evidence type="ECO:0000256" key="3">
    <source>
        <dbReference type="ARBA" id="ARBA00023082"/>
    </source>
</evidence>
<dbReference type="Gene3D" id="1.10.10.10">
    <property type="entry name" value="Winged helix-like DNA-binding domain superfamily/Winged helix DNA-binding domain"/>
    <property type="match status" value="1"/>
</dbReference>
<evidence type="ECO:0000313" key="8">
    <source>
        <dbReference type="Proteomes" id="UP000195514"/>
    </source>
</evidence>
<dbReference type="InterPro" id="IPR013324">
    <property type="entry name" value="RNA_pol_sigma_r3/r4-like"/>
</dbReference>
<keyword evidence="3" id="KW-0731">Sigma factor</keyword>
<feature type="domain" description="RNA polymerase sigma factor 70 region 4 type 2" evidence="6">
    <location>
        <begin position="115"/>
        <end position="166"/>
    </location>
</feature>
<evidence type="ECO:0000313" key="7">
    <source>
        <dbReference type="EMBL" id="SMX55245.1"/>
    </source>
</evidence>
<dbReference type="GO" id="GO:0006352">
    <property type="term" value="P:DNA-templated transcription initiation"/>
    <property type="evidence" value="ECO:0007669"/>
    <property type="project" value="InterPro"/>
</dbReference>
<evidence type="ECO:0000259" key="5">
    <source>
        <dbReference type="Pfam" id="PF04542"/>
    </source>
</evidence>